<dbReference type="GO" id="GO:0016787">
    <property type="term" value="F:hydrolase activity"/>
    <property type="evidence" value="ECO:0007669"/>
    <property type="project" value="UniProtKB-KW"/>
</dbReference>
<dbReference type="GO" id="GO:0005524">
    <property type="term" value="F:ATP binding"/>
    <property type="evidence" value="ECO:0007669"/>
    <property type="project" value="UniProtKB-KW"/>
</dbReference>
<organism evidence="4 5">
    <name type="scientific">Rhizophagus clarus</name>
    <dbReference type="NCBI Taxonomy" id="94130"/>
    <lineage>
        <taxon>Eukaryota</taxon>
        <taxon>Fungi</taxon>
        <taxon>Fungi incertae sedis</taxon>
        <taxon>Mucoromycota</taxon>
        <taxon>Glomeromycotina</taxon>
        <taxon>Glomeromycetes</taxon>
        <taxon>Glomerales</taxon>
        <taxon>Glomeraceae</taxon>
        <taxon>Rhizophagus</taxon>
    </lineage>
</organism>
<dbReference type="AlphaFoldDB" id="A0A8H3MDR3"/>
<keyword evidence="1" id="KW-0227">DNA damage</keyword>
<dbReference type="InterPro" id="IPR010285">
    <property type="entry name" value="DNA_helicase_pif1-like_DEAD"/>
</dbReference>
<feature type="domain" description="DNA helicase Pif1-like DEAD-box helicase" evidence="2">
    <location>
        <begin position="826"/>
        <end position="977"/>
    </location>
</feature>
<dbReference type="SUPFAM" id="SSF52540">
    <property type="entry name" value="P-loop containing nucleoside triphosphate hydrolases"/>
    <property type="match status" value="2"/>
</dbReference>
<comment type="catalytic activity">
    <reaction evidence="1">
        <text>ATP + H2O = ADP + phosphate + H(+)</text>
        <dbReference type="Rhea" id="RHEA:13065"/>
        <dbReference type="ChEBI" id="CHEBI:15377"/>
        <dbReference type="ChEBI" id="CHEBI:15378"/>
        <dbReference type="ChEBI" id="CHEBI:30616"/>
        <dbReference type="ChEBI" id="CHEBI:43474"/>
        <dbReference type="ChEBI" id="CHEBI:456216"/>
        <dbReference type="EC" id="5.6.2.3"/>
    </reaction>
</comment>
<evidence type="ECO:0000313" key="4">
    <source>
        <dbReference type="EMBL" id="GET03473.1"/>
    </source>
</evidence>
<comment type="cofactor">
    <cofactor evidence="1">
        <name>Mg(2+)</name>
        <dbReference type="ChEBI" id="CHEBI:18420"/>
    </cofactor>
</comment>
<proteinExistence type="inferred from homology"/>
<dbReference type="EMBL" id="BLAL01000324">
    <property type="protein sequence ID" value="GET03473.1"/>
    <property type="molecule type" value="Genomic_DNA"/>
</dbReference>
<dbReference type="PANTHER" id="PTHR47642">
    <property type="entry name" value="ATP-DEPENDENT DNA HELICASE"/>
    <property type="match status" value="1"/>
</dbReference>
<dbReference type="InterPro" id="IPR025476">
    <property type="entry name" value="Helitron_helicase-like"/>
</dbReference>
<evidence type="ECO:0000256" key="1">
    <source>
        <dbReference type="RuleBase" id="RU363044"/>
    </source>
</evidence>
<dbReference type="GO" id="GO:0006310">
    <property type="term" value="P:DNA recombination"/>
    <property type="evidence" value="ECO:0007669"/>
    <property type="project" value="UniProtKB-KW"/>
</dbReference>
<evidence type="ECO:0000313" key="5">
    <source>
        <dbReference type="Proteomes" id="UP000615446"/>
    </source>
</evidence>
<keyword evidence="1" id="KW-0378">Hydrolase</keyword>
<keyword evidence="1" id="KW-0547">Nucleotide-binding</keyword>
<name>A0A8H3MDR3_9GLOM</name>
<keyword evidence="1" id="KW-0233">DNA recombination</keyword>
<dbReference type="OrthoDB" id="432234at2759"/>
<dbReference type="EC" id="5.6.2.3" evidence="1"/>
<dbReference type="Gene3D" id="3.40.50.300">
    <property type="entry name" value="P-loop containing nucleotide triphosphate hydrolases"/>
    <property type="match status" value="1"/>
</dbReference>
<reference evidence="4" key="1">
    <citation type="submission" date="2019-10" db="EMBL/GenBank/DDBJ databases">
        <title>Conservation and host-specific expression of non-tandemly repeated heterogenous ribosome RNA gene in arbuscular mycorrhizal fungi.</title>
        <authorList>
            <person name="Maeda T."/>
            <person name="Kobayashi Y."/>
            <person name="Nakagawa T."/>
            <person name="Ezawa T."/>
            <person name="Yamaguchi K."/>
            <person name="Bino T."/>
            <person name="Nishimoto Y."/>
            <person name="Shigenobu S."/>
            <person name="Kawaguchi M."/>
        </authorList>
    </citation>
    <scope>NUCLEOTIDE SEQUENCE</scope>
    <source>
        <strain evidence="4">HR1</strain>
    </source>
</reference>
<gene>
    <name evidence="4" type="ORF">RCL2_002981300</name>
</gene>
<dbReference type="PANTHER" id="PTHR47642:SF6">
    <property type="entry name" value="ATP-DEPENDENT DNA HELICASE"/>
    <property type="match status" value="1"/>
</dbReference>
<comment type="similarity">
    <text evidence="1">Belongs to the helicase family.</text>
</comment>
<dbReference type="Pfam" id="PF05970">
    <property type="entry name" value="PIF1"/>
    <property type="match status" value="1"/>
</dbReference>
<feature type="domain" description="Helitron helicase-like" evidence="3">
    <location>
        <begin position="419"/>
        <end position="534"/>
    </location>
</feature>
<accession>A0A8H3MDR3</accession>
<comment type="caution">
    <text evidence="4">The sequence shown here is derived from an EMBL/GenBank/DDBJ whole genome shotgun (WGS) entry which is preliminary data.</text>
</comment>
<dbReference type="Pfam" id="PF14214">
    <property type="entry name" value="Helitron_like_N"/>
    <property type="match status" value="1"/>
</dbReference>
<keyword evidence="1" id="KW-0067">ATP-binding</keyword>
<evidence type="ECO:0000259" key="2">
    <source>
        <dbReference type="Pfam" id="PF05970"/>
    </source>
</evidence>
<keyword evidence="1" id="KW-0234">DNA repair</keyword>
<dbReference type="CDD" id="cd18809">
    <property type="entry name" value="SF1_C_RecD"/>
    <property type="match status" value="1"/>
</dbReference>
<dbReference type="GO" id="GO:0043139">
    <property type="term" value="F:5'-3' DNA helicase activity"/>
    <property type="evidence" value="ECO:0007669"/>
    <property type="project" value="UniProtKB-EC"/>
</dbReference>
<sequence length="1243" mass="142931">MTHQIHNVYTFENDYETLVDLTITLPVDDLDSASTTLPVSDLNHLSLPSYWRPLSKLQRLYARFQNNILSQWPRMPCVYCGRLLYPKKAHWKIYDSSFTYPLQQHVPGISLSFNPNINRIPELRVPTCESCKRPSTRLPFPTSLLCRKKYFPFLNTKEDTCHLALTGTMNYSRNIRAHALYSGALGAFLESNETPDDVNQNEYSPYDEPLRRAAAWLSQNNPYLRSFTNILSNGEVQMLNDPFPIATHLRTDTSAPPVNTHDIVVPNYDFLNEVHDEDFHYSRLMAGFVQESETLRLPISTNDPNLEPLLFPDIFPDGRGHYRDVLNLSNPNDKTQDVTYGQYIKSHLTNIDARWRLHHHWPSWSYLQLEKLRHHQNTQRLLLQSHLNVSANNNTSIPTARDLLCQSTYSSYNIIDERKTIPIPTFIRTGDTYFHHKQLHLNAMLNKLGLPNLFITLSMAESRWTHLHDILANSDNGDTLPTNRPFHCANYFVHKFQSLKKELYKKPGLTGFGKITNFFDRVEFQNRGAAHTHSCYWMTNTIEHMIENDVIRSTIPDPLYEPELYAAVLANQIHTCNSKCQGPAPPGYMCKKGFPRPYSQTTHYVINESRYVYKCLTEADSWVVPYHPAILLLWDAHINVQYITDKGFTRYMTKYITKREPSHIFNIYENNLLREHIIARRLSSMELMFLLLGHEICNSSATVKFLTTDPPTTRTHSELYFYQQLLLTIPARNESDFKSTPDATYREKFLQYFPDFLANLHNQTMDTHQSRLSRLNNCFVEMLSRLLESLSIHLSTDLKHIIQTQMDDLKLLPRIYPETAMLELPQDQYHVLLTINMYLGKNDGVKWPYFFITGSAGTGKSYIINMITNILTQKSQPFLLLAPTGVAAQNVGGMTIHSALHIISTNGSFLTRAYVDNELRSSLKKITTLIIEEISMVSAELLDFISNMFANLHNNALPFGGLNVIAVGDLAQRPPINGHLVFRAAVWPLFYPLFLTTPHRQHNDPELYFMLEEIRLSNITPETWMKLQNRHSEFLVHTLPDVLLNTTHIVGFRENAQQINRMICNRLPWDPSSSNNMFKPKTNLPLSVRLQPGARVMYLNNSLISHGICNGTIGVVTDVNPTEGYARIAFSVRGSIIDIDIYRQTHYFNINGTNCSHTQFPLQNCFALTVHKTQGLTLPRVCLALDGNIFSPGQAYVALSRCFSWNNIEISHLNRSAFMVDQDVVMEYQRLTTISNANPHLFS</sequence>
<dbReference type="InterPro" id="IPR027417">
    <property type="entry name" value="P-loop_NTPase"/>
</dbReference>
<evidence type="ECO:0000259" key="3">
    <source>
        <dbReference type="Pfam" id="PF14214"/>
    </source>
</evidence>
<keyword evidence="1" id="KW-0347">Helicase</keyword>
<protein>
    <recommendedName>
        <fullName evidence="1">ATP-dependent DNA helicase</fullName>
        <ecNumber evidence="1">5.6.2.3</ecNumber>
    </recommendedName>
</protein>
<dbReference type="GO" id="GO:0000723">
    <property type="term" value="P:telomere maintenance"/>
    <property type="evidence" value="ECO:0007669"/>
    <property type="project" value="InterPro"/>
</dbReference>
<dbReference type="Proteomes" id="UP000615446">
    <property type="component" value="Unassembled WGS sequence"/>
</dbReference>
<dbReference type="GO" id="GO:0006281">
    <property type="term" value="P:DNA repair"/>
    <property type="evidence" value="ECO:0007669"/>
    <property type="project" value="UniProtKB-KW"/>
</dbReference>
<dbReference type="InterPro" id="IPR051055">
    <property type="entry name" value="PIF1_helicase"/>
</dbReference>